<proteinExistence type="predicted"/>
<evidence type="ECO:0000259" key="1">
    <source>
        <dbReference type="Pfam" id="PF20680"/>
    </source>
</evidence>
<dbReference type="InterPro" id="IPR049202">
    <property type="entry name" value="DUF6817"/>
</dbReference>
<dbReference type="OrthoDB" id="333547at2"/>
<protein>
    <recommendedName>
        <fullName evidence="1">DUF6817 domain-containing protein</fullName>
    </recommendedName>
</protein>
<dbReference type="RefSeq" id="WP_062151653.1">
    <property type="nucleotide sequence ID" value="NZ_KQ947988.1"/>
</dbReference>
<reference evidence="2 3" key="1">
    <citation type="submission" date="2015-10" db="EMBL/GenBank/DDBJ databases">
        <title>Draft genome sequence of Streptomyces curacoi DSM 40107, type strain for the species Streptomyces curacoi.</title>
        <authorList>
            <person name="Ruckert C."/>
            <person name="Winkler A."/>
            <person name="Kalinowski J."/>
            <person name="Kampfer P."/>
            <person name="Glaeser S."/>
        </authorList>
    </citation>
    <scope>NUCLEOTIDE SEQUENCE [LARGE SCALE GENOMIC DNA]</scope>
    <source>
        <strain evidence="2 3">DSM 40107</strain>
    </source>
</reference>
<keyword evidence="3" id="KW-1185">Reference proteome</keyword>
<evidence type="ECO:0000313" key="2">
    <source>
        <dbReference type="EMBL" id="KUM74173.1"/>
    </source>
</evidence>
<gene>
    <name evidence="2" type="ORF">AQI70_19795</name>
</gene>
<dbReference type="AlphaFoldDB" id="A0A117P710"/>
<accession>A0A117P710</accession>
<comment type="caution">
    <text evidence="2">The sequence shown here is derived from an EMBL/GenBank/DDBJ whole genome shotgun (WGS) entry which is preliminary data.</text>
</comment>
<dbReference type="Proteomes" id="UP000054024">
    <property type="component" value="Unassembled WGS sequence"/>
</dbReference>
<sequence length="190" mass="20809">MSTPTERAESLLRDLGAETVPHPGGTLLTHLRRVRSRLAGWNARPALQLAGLCHAFYGTDGFPTALLPLDRRGELVEVIGAEAESIVYFYGACDREATYPNLAARGSDFRDRFTGRSHTPDPRLRRDLAELTAANELDLADHDPAFRERYGADLLALFHRFRPVLSQAAWQDCLALGGTGRSGPDASPTP</sequence>
<name>A0A117P710_9ACTN</name>
<evidence type="ECO:0000313" key="3">
    <source>
        <dbReference type="Proteomes" id="UP000054024"/>
    </source>
</evidence>
<dbReference type="EMBL" id="LMWJ01000014">
    <property type="protein sequence ID" value="KUM74173.1"/>
    <property type="molecule type" value="Genomic_DNA"/>
</dbReference>
<dbReference type="Pfam" id="PF20680">
    <property type="entry name" value="DUF6817"/>
    <property type="match status" value="1"/>
</dbReference>
<organism evidence="2 3">
    <name type="scientific">Streptomyces curacoi</name>
    <dbReference type="NCBI Taxonomy" id="146536"/>
    <lineage>
        <taxon>Bacteria</taxon>
        <taxon>Bacillati</taxon>
        <taxon>Actinomycetota</taxon>
        <taxon>Actinomycetes</taxon>
        <taxon>Kitasatosporales</taxon>
        <taxon>Streptomycetaceae</taxon>
        <taxon>Streptomyces</taxon>
    </lineage>
</organism>
<dbReference type="STRING" id="146536.AQI70_19795"/>
<feature type="domain" description="DUF6817" evidence="1">
    <location>
        <begin position="11"/>
        <end position="95"/>
    </location>
</feature>